<keyword evidence="2" id="KW-1185">Reference proteome</keyword>
<dbReference type="AlphaFoldDB" id="A0A7J6X6Y1"/>
<evidence type="ECO:0000313" key="2">
    <source>
        <dbReference type="Proteomes" id="UP000554482"/>
    </source>
</evidence>
<proteinExistence type="predicted"/>
<reference evidence="1 2" key="1">
    <citation type="submission" date="2020-06" db="EMBL/GenBank/DDBJ databases">
        <title>Transcriptomic and genomic resources for Thalictrum thalictroides and T. hernandezii: Facilitating candidate gene discovery in an emerging model plant lineage.</title>
        <authorList>
            <person name="Arias T."/>
            <person name="Riano-Pachon D.M."/>
            <person name="Di Stilio V.S."/>
        </authorList>
    </citation>
    <scope>NUCLEOTIDE SEQUENCE [LARGE SCALE GENOMIC DNA]</scope>
    <source>
        <strain evidence="2">cv. WT478/WT964</strain>
        <tissue evidence="1">Leaves</tissue>
    </source>
</reference>
<organism evidence="1 2">
    <name type="scientific">Thalictrum thalictroides</name>
    <name type="common">Rue-anemone</name>
    <name type="synonym">Anemone thalictroides</name>
    <dbReference type="NCBI Taxonomy" id="46969"/>
    <lineage>
        <taxon>Eukaryota</taxon>
        <taxon>Viridiplantae</taxon>
        <taxon>Streptophyta</taxon>
        <taxon>Embryophyta</taxon>
        <taxon>Tracheophyta</taxon>
        <taxon>Spermatophyta</taxon>
        <taxon>Magnoliopsida</taxon>
        <taxon>Ranunculales</taxon>
        <taxon>Ranunculaceae</taxon>
        <taxon>Thalictroideae</taxon>
        <taxon>Thalictrum</taxon>
    </lineage>
</organism>
<protein>
    <submittedName>
        <fullName evidence="1">Uncharacterized protein</fullName>
    </submittedName>
</protein>
<dbReference type="Proteomes" id="UP000554482">
    <property type="component" value="Unassembled WGS sequence"/>
</dbReference>
<dbReference type="EMBL" id="JABWDY010004056">
    <property type="protein sequence ID" value="KAF5205444.1"/>
    <property type="molecule type" value="Genomic_DNA"/>
</dbReference>
<dbReference type="PANTHER" id="PTHR33647:SF5">
    <property type="entry name" value="OS01G0793900 PROTEIN"/>
    <property type="match status" value="1"/>
</dbReference>
<sequence length="118" mass="13118">MGNCLRKGSSEIRASEDWDPSISEDVATKNVLNNKASRRCSDPAGESLLGDNKQNVVSSSTKVQIKFTRKELEELLAKIDLEGLSVEQVLDKLINSRNLLNEHKRPWTPALACIPEVE</sequence>
<dbReference type="OrthoDB" id="610799at2759"/>
<gene>
    <name evidence="1" type="ORF">FRX31_004969</name>
</gene>
<dbReference type="PANTHER" id="PTHR33647">
    <property type="entry name" value="OS01G0793900 PROTEIN"/>
    <property type="match status" value="1"/>
</dbReference>
<name>A0A7J6X6Y1_THATH</name>
<accession>A0A7J6X6Y1</accession>
<comment type="caution">
    <text evidence="1">The sequence shown here is derived from an EMBL/GenBank/DDBJ whole genome shotgun (WGS) entry which is preliminary data.</text>
</comment>
<evidence type="ECO:0000313" key="1">
    <source>
        <dbReference type="EMBL" id="KAF5205444.1"/>
    </source>
</evidence>